<dbReference type="InterPro" id="IPR000754">
    <property type="entry name" value="Ribosomal_uS9"/>
</dbReference>
<dbReference type="PANTHER" id="PTHR21569">
    <property type="entry name" value="RIBOSOMAL PROTEIN S9"/>
    <property type="match status" value="1"/>
</dbReference>
<organism evidence="8">
    <name type="scientific">Auxenochlorella protothecoides</name>
    <name type="common">Green microalga</name>
    <name type="synonym">Chlorella protothecoides</name>
    <dbReference type="NCBI Taxonomy" id="3075"/>
    <lineage>
        <taxon>Eukaryota</taxon>
        <taxon>Viridiplantae</taxon>
        <taxon>Chlorophyta</taxon>
        <taxon>core chlorophytes</taxon>
        <taxon>Trebouxiophyceae</taxon>
        <taxon>Chlorellales</taxon>
        <taxon>Chlorellaceae</taxon>
        <taxon>Auxenochlorella</taxon>
    </lineage>
</organism>
<evidence type="ECO:0000256" key="6">
    <source>
        <dbReference type="RuleBase" id="RU003815"/>
    </source>
</evidence>
<reference evidence="8" key="1">
    <citation type="submission" date="2015-08" db="EMBL/GenBank/DDBJ databases">
        <authorList>
            <person name="Babu N.S."/>
            <person name="Beckwith C.J."/>
            <person name="Beseler K.G."/>
            <person name="Brison A."/>
            <person name="Carone J.V."/>
            <person name="Caskin T.P."/>
            <person name="Diamond M."/>
            <person name="Durham M.E."/>
            <person name="Foxe J.M."/>
            <person name="Go M."/>
            <person name="Henderson B.A."/>
            <person name="Jones I.B."/>
            <person name="McGettigan J.A."/>
            <person name="Micheletti S.J."/>
            <person name="Nasrallah M.E."/>
            <person name="Ortiz D."/>
            <person name="Piller C.R."/>
            <person name="Privatt S.R."/>
            <person name="Schneider S.L."/>
            <person name="Sharp S."/>
            <person name="Smith T.C."/>
            <person name="Stanton J.D."/>
            <person name="Ullery H.E."/>
            <person name="Wilson R.J."/>
            <person name="Serrano M.G."/>
            <person name="Buck G."/>
            <person name="Lee V."/>
            <person name="Wang Y."/>
            <person name="Carvalho R."/>
            <person name="Voegtly L."/>
            <person name="Shi R."/>
            <person name="Duckworth R."/>
            <person name="Johnson A."/>
            <person name="Loviza R."/>
            <person name="Walstead R."/>
            <person name="Shah Z."/>
            <person name="Kiflezghi M."/>
            <person name="Wade K."/>
            <person name="Ball S.L."/>
            <person name="Bradley K.W."/>
            <person name="Asai D.J."/>
            <person name="Bowman C.A."/>
            <person name="Russell D.A."/>
            <person name="Pope W.H."/>
            <person name="Jacobs-Sera D."/>
            <person name="Hendrix R.W."/>
            <person name="Hatfull G.F."/>
        </authorList>
    </citation>
    <scope>NUCLEOTIDE SEQUENCE</scope>
</reference>
<feature type="region of interest" description="Disordered" evidence="7">
    <location>
        <begin position="55"/>
        <end position="84"/>
    </location>
</feature>
<evidence type="ECO:0000256" key="5">
    <source>
        <dbReference type="ARBA" id="ARBA00035437"/>
    </source>
</evidence>
<accession>A0A1D2A1Z9</accession>
<evidence type="ECO:0000256" key="7">
    <source>
        <dbReference type="SAM" id="MobiDB-lite"/>
    </source>
</evidence>
<dbReference type="PANTHER" id="PTHR21569:SF1">
    <property type="entry name" value="SMALL RIBOSOMAL SUBUNIT PROTEIN US9M"/>
    <property type="match status" value="1"/>
</dbReference>
<dbReference type="GO" id="GO:0022627">
    <property type="term" value="C:cytosolic small ribosomal subunit"/>
    <property type="evidence" value="ECO:0007669"/>
    <property type="project" value="TreeGrafter"/>
</dbReference>
<dbReference type="SUPFAM" id="SSF54211">
    <property type="entry name" value="Ribosomal protein S5 domain 2-like"/>
    <property type="match status" value="1"/>
</dbReference>
<dbReference type="GO" id="GO:0006412">
    <property type="term" value="P:translation"/>
    <property type="evidence" value="ECO:0007669"/>
    <property type="project" value="InterPro"/>
</dbReference>
<dbReference type="InterPro" id="IPR020568">
    <property type="entry name" value="Ribosomal_Su5_D2-typ_SF"/>
</dbReference>
<keyword evidence="2 6" id="KW-0689">Ribosomal protein</keyword>
<sequence length="280" mass="30536">MSRAAHLLRRVASQIVQVSNTVGTVGTLIEVKAGCAWAAPSLASRIQLGARGFAAASDGGSRGTGTGSVPPTSSRSVESGDQDEWGSAIITGDWDRAWEIFETTYPVEGDDMPGVLDIMALDSEAEEKAARRQRELDLQEEAAASHVRVVDHLGRSQATGKRKTSIARVWIWEGQGHMMVNKQPYDQYFKTLPRRNDVITPFAVTNTLGSFDVMVNVIGGGTTGQSQAVRHGIAKALQFFDPAHRPELKSAGLLTRDARVVERKKPGRKKARKAFQWVKR</sequence>
<gene>
    <name evidence="8" type="ORF">g.15019</name>
</gene>
<evidence type="ECO:0000313" key="8">
    <source>
        <dbReference type="EMBL" id="JAT73230.1"/>
    </source>
</evidence>
<feature type="compositionally biased region" description="Low complexity" evidence="7">
    <location>
        <begin position="67"/>
        <end position="77"/>
    </location>
</feature>
<proteinExistence type="inferred from homology"/>
<evidence type="ECO:0000256" key="2">
    <source>
        <dbReference type="ARBA" id="ARBA00022980"/>
    </source>
</evidence>
<dbReference type="InterPro" id="IPR020574">
    <property type="entry name" value="Ribosomal_uS9_CS"/>
</dbReference>
<dbReference type="PROSITE" id="PS00360">
    <property type="entry name" value="RIBOSOMAL_S9"/>
    <property type="match status" value="1"/>
</dbReference>
<evidence type="ECO:0000256" key="1">
    <source>
        <dbReference type="ARBA" id="ARBA00005251"/>
    </source>
</evidence>
<comment type="similarity">
    <text evidence="1 6">Belongs to the universal ribosomal protein uS9 family.</text>
</comment>
<dbReference type="GO" id="GO:0003723">
    <property type="term" value="F:RNA binding"/>
    <property type="evidence" value="ECO:0007669"/>
    <property type="project" value="TreeGrafter"/>
</dbReference>
<evidence type="ECO:0000256" key="4">
    <source>
        <dbReference type="ARBA" id="ARBA00035152"/>
    </source>
</evidence>
<dbReference type="NCBIfam" id="NF001099">
    <property type="entry name" value="PRK00132.1"/>
    <property type="match status" value="1"/>
</dbReference>
<name>A0A1D2A1Z9_AUXPR</name>
<dbReference type="FunFam" id="3.30.230.10:FF:000001">
    <property type="entry name" value="30S ribosomal protein S9"/>
    <property type="match status" value="1"/>
</dbReference>
<dbReference type="Gene3D" id="3.30.230.10">
    <property type="match status" value="1"/>
</dbReference>
<evidence type="ECO:0000256" key="3">
    <source>
        <dbReference type="ARBA" id="ARBA00023274"/>
    </source>
</evidence>
<dbReference type="AlphaFoldDB" id="A0A1D2A1Z9"/>
<dbReference type="InterPro" id="IPR023035">
    <property type="entry name" value="Ribosomal_uS9_bac/plastid"/>
</dbReference>
<protein>
    <recommendedName>
        <fullName evidence="4">Small ribosomal subunit protein uS9c</fullName>
    </recommendedName>
    <alternativeName>
        <fullName evidence="5">30S ribosomal protein S9, chloroplastic</fullName>
    </alternativeName>
</protein>
<dbReference type="InterPro" id="IPR014721">
    <property type="entry name" value="Ribsml_uS5_D2-typ_fold_subgr"/>
</dbReference>
<dbReference type="EMBL" id="GDKF01005392">
    <property type="protein sequence ID" value="JAT73230.1"/>
    <property type="molecule type" value="Transcribed_RNA"/>
</dbReference>
<dbReference type="HAMAP" id="MF_00532_B">
    <property type="entry name" value="Ribosomal_uS9_B"/>
    <property type="match status" value="1"/>
</dbReference>
<keyword evidence="3 6" id="KW-0687">Ribonucleoprotein</keyword>
<dbReference type="GO" id="GO:0003735">
    <property type="term" value="F:structural constituent of ribosome"/>
    <property type="evidence" value="ECO:0007669"/>
    <property type="project" value="InterPro"/>
</dbReference>
<dbReference type="Pfam" id="PF00380">
    <property type="entry name" value="Ribosomal_S9"/>
    <property type="match status" value="1"/>
</dbReference>